<sequence>MEHSLGMEIELSDEDQFSAALAALALTFARACGTDSSSDDILMIIRHHFSKDAQKLFLSEVYRALPLNVDFTIEQDKLMNNPYIQKCFSMQAALGFEGSYQTRPIHASVPWFTLQLRQISILLAYFLHFNKSGSDPECYEPDILRMILGNVKWALDLAKYLVDDLFETTSSYSLHESGWSGDVESLSVLLVVSSIPRSFLKYICRGLRGILSSFRNAPNINNESFEIYSAIMTLIEESPLRVDVYEKLLLSIDNVIKYTYQSAGFGAADRATPERDLLITGQVPAVLQPAVKTILISTLSQIRPDLDLLRLSTWDYSWLEIDIDRMTMSFRQYNEIDILTKVIVQLQDPREILLIPKRQCVRCCAFTEEVMPPKSLALFCLLAKTIVLRTCICGGMFALENTQKINDAHSV</sequence>
<name>A0ACB8V175_9EURO</name>
<proteinExistence type="predicted"/>
<reference evidence="1" key="1">
    <citation type="journal article" date="2022" name="bioRxiv">
        <title>Population genetic analysis of Ophidiomyces ophidiicola, the causative agent of snake fungal disease, indicates recent introductions to the USA.</title>
        <authorList>
            <person name="Ladner J.T."/>
            <person name="Palmer J.M."/>
            <person name="Ettinger C.L."/>
            <person name="Stajich J.E."/>
            <person name="Farrell T.M."/>
            <person name="Glorioso B.M."/>
            <person name="Lawson B."/>
            <person name="Price S.J."/>
            <person name="Stengle A.G."/>
            <person name="Grear D.A."/>
            <person name="Lorch J.M."/>
        </authorList>
    </citation>
    <scope>NUCLEOTIDE SEQUENCE</scope>
    <source>
        <strain evidence="1">NWHC 24266-5</strain>
    </source>
</reference>
<gene>
    <name evidence="1" type="primary">sin4_1</name>
    <name evidence="1" type="ORF">LOY88_001722</name>
</gene>
<dbReference type="EMBL" id="JALBCA010000019">
    <property type="protein sequence ID" value="KAI2390122.1"/>
    <property type="molecule type" value="Genomic_DNA"/>
</dbReference>
<accession>A0ACB8V175</accession>
<protein>
    <submittedName>
        <fullName evidence="1">Mediator of RNA polymerase II transcription subunit 16</fullName>
    </submittedName>
</protein>
<evidence type="ECO:0000313" key="1">
    <source>
        <dbReference type="EMBL" id="KAI2390122.1"/>
    </source>
</evidence>
<comment type="caution">
    <text evidence="1">The sequence shown here is derived from an EMBL/GenBank/DDBJ whole genome shotgun (WGS) entry which is preliminary data.</text>
</comment>
<organism evidence="1">
    <name type="scientific">Ophidiomyces ophidiicola</name>
    <dbReference type="NCBI Taxonomy" id="1387563"/>
    <lineage>
        <taxon>Eukaryota</taxon>
        <taxon>Fungi</taxon>
        <taxon>Dikarya</taxon>
        <taxon>Ascomycota</taxon>
        <taxon>Pezizomycotina</taxon>
        <taxon>Eurotiomycetes</taxon>
        <taxon>Eurotiomycetidae</taxon>
        <taxon>Onygenales</taxon>
        <taxon>Onygenaceae</taxon>
        <taxon>Ophidiomyces</taxon>
    </lineage>
</organism>